<accession>A0ABW3K408</accession>
<gene>
    <name evidence="1" type="ORF">ACFQ21_12835</name>
</gene>
<proteinExistence type="predicted"/>
<comment type="caution">
    <text evidence="1">The sequence shown here is derived from an EMBL/GenBank/DDBJ whole genome shotgun (WGS) entry which is preliminary data.</text>
</comment>
<sequence>METAGYAPLRKKRRGGKWLKRRADLTEQANDKMWVLATKASLLMKMIANNLDESDLTTREKEIVKELNQINEDNKPKELKRLQLEIFKM</sequence>
<dbReference type="Proteomes" id="UP001597112">
    <property type="component" value="Unassembled WGS sequence"/>
</dbReference>
<protein>
    <submittedName>
        <fullName evidence="1">Uncharacterized protein</fullName>
    </submittedName>
</protein>
<organism evidence="1 2">
    <name type="scientific">Ohtaekwangia kribbensis</name>
    <dbReference type="NCBI Taxonomy" id="688913"/>
    <lineage>
        <taxon>Bacteria</taxon>
        <taxon>Pseudomonadati</taxon>
        <taxon>Bacteroidota</taxon>
        <taxon>Cytophagia</taxon>
        <taxon>Cytophagales</taxon>
        <taxon>Fulvivirgaceae</taxon>
        <taxon>Ohtaekwangia</taxon>
    </lineage>
</organism>
<keyword evidence="2" id="KW-1185">Reference proteome</keyword>
<evidence type="ECO:0000313" key="1">
    <source>
        <dbReference type="EMBL" id="MFD1000200.1"/>
    </source>
</evidence>
<reference evidence="2" key="1">
    <citation type="journal article" date="2019" name="Int. J. Syst. Evol. Microbiol.">
        <title>The Global Catalogue of Microorganisms (GCM) 10K type strain sequencing project: providing services to taxonomists for standard genome sequencing and annotation.</title>
        <authorList>
            <consortium name="The Broad Institute Genomics Platform"/>
            <consortium name="The Broad Institute Genome Sequencing Center for Infectious Disease"/>
            <person name="Wu L."/>
            <person name="Ma J."/>
        </authorList>
    </citation>
    <scope>NUCLEOTIDE SEQUENCE [LARGE SCALE GENOMIC DNA]</scope>
    <source>
        <strain evidence="2">CCUG 58938</strain>
    </source>
</reference>
<dbReference type="EMBL" id="JBHTKA010000003">
    <property type="protein sequence ID" value="MFD1000200.1"/>
    <property type="molecule type" value="Genomic_DNA"/>
</dbReference>
<name>A0ABW3K408_9BACT</name>
<dbReference type="RefSeq" id="WP_377579597.1">
    <property type="nucleotide sequence ID" value="NZ_JBHTKA010000003.1"/>
</dbReference>
<evidence type="ECO:0000313" key="2">
    <source>
        <dbReference type="Proteomes" id="UP001597112"/>
    </source>
</evidence>